<dbReference type="InterPro" id="IPR036249">
    <property type="entry name" value="Thioredoxin-like_sf"/>
</dbReference>
<evidence type="ECO:0000256" key="1">
    <source>
        <dbReference type="SAM" id="SignalP"/>
    </source>
</evidence>
<keyword evidence="1" id="KW-0732">Signal</keyword>
<name>A0ABT5HWG6_9CAUL</name>
<dbReference type="Pfam" id="PF13728">
    <property type="entry name" value="TraF"/>
    <property type="match status" value="1"/>
</dbReference>
<feature type="signal peptide" evidence="1">
    <location>
        <begin position="1"/>
        <end position="22"/>
    </location>
</feature>
<dbReference type="InterPro" id="IPR039555">
    <property type="entry name" value="TraF/TrbB"/>
</dbReference>
<gene>
    <name evidence="2" type="ORF">PQU92_14120</name>
</gene>
<reference evidence="2 3" key="1">
    <citation type="submission" date="2023-01" db="EMBL/GenBank/DDBJ databases">
        <title>Novel species of the genus Asticcacaulis isolated from rivers.</title>
        <authorList>
            <person name="Lu H."/>
        </authorList>
    </citation>
    <scope>NUCLEOTIDE SEQUENCE [LARGE SCALE GENOMIC DNA]</scope>
    <source>
        <strain evidence="2 3">BYS171W</strain>
    </source>
</reference>
<sequence length="306" mass="33979">MNKLAHHLAIAIAFLNPAMAHAQTSEALDPMPAEPAAGTDYCERRLGQWFYCEVPVAPKPKPRAKATAKGDDAPKHPDLVAAEQFKKDMEDARLIAVWNPSAENIQRYYAYQQMVLEKGGTFADTWRRMVWENPDKDYTLQRPINTAGKAEWLQARNTDRDLFFRAAYDQIGIFYVYRGDCGPCRVASPIVREFATRYGISVRAISADGGANPHFPDAQIDKGQLKAWGLTSAVTPAYMIFQKPTATGKDGIKPVSFRVTDGKTITLRPCRNPKGCLTYMGAGVLSVDELADRLFVTLATEPGKDF</sequence>
<dbReference type="SUPFAM" id="SSF52833">
    <property type="entry name" value="Thioredoxin-like"/>
    <property type="match status" value="1"/>
</dbReference>
<keyword evidence="3" id="KW-1185">Reference proteome</keyword>
<feature type="chain" id="PRO_5047452086" evidence="1">
    <location>
        <begin position="23"/>
        <end position="306"/>
    </location>
</feature>
<dbReference type="RefSeq" id="WP_272748893.1">
    <property type="nucleotide sequence ID" value="NZ_JAQQKX010000012.1"/>
</dbReference>
<proteinExistence type="predicted"/>
<protein>
    <submittedName>
        <fullName evidence="2">Conjugal transfer protein TraF</fullName>
    </submittedName>
</protein>
<comment type="caution">
    <text evidence="2">The sequence shown here is derived from an EMBL/GenBank/DDBJ whole genome shotgun (WGS) entry which is preliminary data.</text>
</comment>
<organism evidence="2 3">
    <name type="scientific">Asticcacaulis aquaticus</name>
    <dbReference type="NCBI Taxonomy" id="2984212"/>
    <lineage>
        <taxon>Bacteria</taxon>
        <taxon>Pseudomonadati</taxon>
        <taxon>Pseudomonadota</taxon>
        <taxon>Alphaproteobacteria</taxon>
        <taxon>Caulobacterales</taxon>
        <taxon>Caulobacteraceae</taxon>
        <taxon>Asticcacaulis</taxon>
    </lineage>
</organism>
<evidence type="ECO:0000313" key="2">
    <source>
        <dbReference type="EMBL" id="MDC7684419.1"/>
    </source>
</evidence>
<dbReference type="Proteomes" id="UP001214854">
    <property type="component" value="Unassembled WGS sequence"/>
</dbReference>
<dbReference type="EMBL" id="JAQQKX010000012">
    <property type="protein sequence ID" value="MDC7684419.1"/>
    <property type="molecule type" value="Genomic_DNA"/>
</dbReference>
<evidence type="ECO:0000313" key="3">
    <source>
        <dbReference type="Proteomes" id="UP001214854"/>
    </source>
</evidence>
<accession>A0ABT5HWG6</accession>